<dbReference type="AlphaFoldDB" id="A0A2P5X388"/>
<protein>
    <submittedName>
        <fullName evidence="1">Uncharacterized protein</fullName>
    </submittedName>
</protein>
<dbReference type="Proteomes" id="UP000239757">
    <property type="component" value="Unassembled WGS sequence"/>
</dbReference>
<gene>
    <name evidence="1" type="ORF">GOBAR_AA22864</name>
</gene>
<proteinExistence type="predicted"/>
<reference evidence="1 2" key="1">
    <citation type="submission" date="2015-01" db="EMBL/GenBank/DDBJ databases">
        <title>Genome of allotetraploid Gossypium barbadense reveals genomic plasticity and fiber elongation in cotton evolution.</title>
        <authorList>
            <person name="Chen X."/>
            <person name="Liu X."/>
            <person name="Zhao B."/>
            <person name="Zheng H."/>
            <person name="Hu Y."/>
            <person name="Lu G."/>
            <person name="Yang C."/>
            <person name="Chen J."/>
            <person name="Shan C."/>
            <person name="Zhang L."/>
            <person name="Zhou Y."/>
            <person name="Wang L."/>
            <person name="Guo W."/>
            <person name="Bai Y."/>
            <person name="Ruan J."/>
            <person name="Shangguan X."/>
            <person name="Mao Y."/>
            <person name="Jiang J."/>
            <person name="Zhu Y."/>
            <person name="Lei J."/>
            <person name="Kang H."/>
            <person name="Chen S."/>
            <person name="He X."/>
            <person name="Wang R."/>
            <person name="Wang Y."/>
            <person name="Chen J."/>
            <person name="Wang L."/>
            <person name="Yu S."/>
            <person name="Wang B."/>
            <person name="Wei J."/>
            <person name="Song S."/>
            <person name="Lu X."/>
            <person name="Gao Z."/>
            <person name="Gu W."/>
            <person name="Deng X."/>
            <person name="Ma D."/>
            <person name="Wang S."/>
            <person name="Liang W."/>
            <person name="Fang L."/>
            <person name="Cai C."/>
            <person name="Zhu X."/>
            <person name="Zhou B."/>
            <person name="Zhang Y."/>
            <person name="Chen Z."/>
            <person name="Xu S."/>
            <person name="Zhu R."/>
            <person name="Wang S."/>
            <person name="Zhang T."/>
            <person name="Zhao G."/>
        </authorList>
    </citation>
    <scope>NUCLEOTIDE SEQUENCE [LARGE SCALE GENOMIC DNA]</scope>
    <source>
        <strain evidence="2">cv. Xinhai21</strain>
        <tissue evidence="1">Leaf</tissue>
    </source>
</reference>
<accession>A0A2P5X388</accession>
<organism evidence="1 2">
    <name type="scientific">Gossypium barbadense</name>
    <name type="common">Sea Island cotton</name>
    <name type="synonym">Hibiscus barbadensis</name>
    <dbReference type="NCBI Taxonomy" id="3634"/>
    <lineage>
        <taxon>Eukaryota</taxon>
        <taxon>Viridiplantae</taxon>
        <taxon>Streptophyta</taxon>
        <taxon>Embryophyta</taxon>
        <taxon>Tracheophyta</taxon>
        <taxon>Spermatophyta</taxon>
        <taxon>Magnoliopsida</taxon>
        <taxon>eudicotyledons</taxon>
        <taxon>Gunneridae</taxon>
        <taxon>Pentapetalae</taxon>
        <taxon>rosids</taxon>
        <taxon>malvids</taxon>
        <taxon>Malvales</taxon>
        <taxon>Malvaceae</taxon>
        <taxon>Malvoideae</taxon>
        <taxon>Gossypium</taxon>
    </lineage>
</organism>
<sequence>MRVVSEIALPAKLVEIQGTGAKLQLGGSDDLGSSSCTLRPCHTGVPSFVRFSHARLLLYTAERHGRVSRPCQRNRIEPCPWHTRGFPFPHPWPPIKFTHGHVARPWGFIAPHVLGNHVRFNTAIVLVKVLGRLLACLYE</sequence>
<evidence type="ECO:0000313" key="1">
    <source>
        <dbReference type="EMBL" id="PPR97806.1"/>
    </source>
</evidence>
<dbReference type="EMBL" id="KZ665794">
    <property type="protein sequence ID" value="PPR97806.1"/>
    <property type="molecule type" value="Genomic_DNA"/>
</dbReference>
<evidence type="ECO:0000313" key="2">
    <source>
        <dbReference type="Proteomes" id="UP000239757"/>
    </source>
</evidence>
<name>A0A2P5X388_GOSBA</name>